<feature type="domain" description="Bacteriophage tail tape measure N-terminal" evidence="1">
    <location>
        <begin position="169"/>
        <end position="302"/>
    </location>
</feature>
<dbReference type="OrthoDB" id="8044126at2"/>
<evidence type="ECO:0000313" key="2">
    <source>
        <dbReference type="EMBL" id="RUM97917.1"/>
    </source>
</evidence>
<dbReference type="InterPro" id="IPR009628">
    <property type="entry name" value="Phage_tape_measure_N"/>
</dbReference>
<gene>
    <name evidence="2" type="ORF">EET67_09895</name>
</gene>
<reference evidence="2 3" key="1">
    <citation type="submission" date="2018-11" db="EMBL/GenBank/DDBJ databases">
        <title>Pseudaminobacter arsenicus sp. nov., an arsenic-resistant bacterium isolated from arsenic-rich aquifers.</title>
        <authorList>
            <person name="Mu Y."/>
        </authorList>
    </citation>
    <scope>NUCLEOTIDE SEQUENCE [LARGE SCALE GENOMIC DNA]</scope>
    <source>
        <strain evidence="2 3">CB3</strain>
    </source>
</reference>
<dbReference type="Pfam" id="PF06791">
    <property type="entry name" value="TMP_2"/>
    <property type="match status" value="1"/>
</dbReference>
<protein>
    <recommendedName>
        <fullName evidence="1">Bacteriophage tail tape measure N-terminal domain-containing protein</fullName>
    </recommendedName>
</protein>
<dbReference type="EMBL" id="RKST01000008">
    <property type="protein sequence ID" value="RUM97917.1"/>
    <property type="molecule type" value="Genomic_DNA"/>
</dbReference>
<dbReference type="Proteomes" id="UP000281647">
    <property type="component" value="Unassembled WGS sequence"/>
</dbReference>
<evidence type="ECO:0000259" key="1">
    <source>
        <dbReference type="Pfam" id="PF06791"/>
    </source>
</evidence>
<dbReference type="RefSeq" id="WP_128626788.1">
    <property type="nucleotide sequence ID" value="NZ_RKST01000008.1"/>
</dbReference>
<dbReference type="AlphaFoldDB" id="A0A432V6Y3"/>
<evidence type="ECO:0000313" key="3">
    <source>
        <dbReference type="Proteomes" id="UP000281647"/>
    </source>
</evidence>
<accession>A0A432V6Y3</accession>
<organism evidence="2 3">
    <name type="scientific">Borborobacter arsenicus</name>
    <dbReference type="NCBI Taxonomy" id="1851146"/>
    <lineage>
        <taxon>Bacteria</taxon>
        <taxon>Pseudomonadati</taxon>
        <taxon>Pseudomonadota</taxon>
        <taxon>Alphaproteobacteria</taxon>
        <taxon>Hyphomicrobiales</taxon>
        <taxon>Phyllobacteriaceae</taxon>
        <taxon>Borborobacter</taxon>
    </lineage>
</organism>
<name>A0A432V6Y3_9HYPH</name>
<comment type="caution">
    <text evidence="2">The sequence shown here is derived from an EMBL/GenBank/DDBJ whole genome shotgun (WGS) entry which is preliminary data.</text>
</comment>
<sequence length="999" mass="105146">MTVQLSSLRVMAEMDASKYVAGMNAKAAADKVGAAGSAAVGQAVAATDAKISTSGDVLARLSRQYVEGYRSEEQFQRGLRQLGRALDSGKATMAQADAILAGMNKRFGMTANATDLAEQGYHSLSQAVAAFNTRLAAQTIAANQAASATQRLASVNMNRSATGLQFGSGFATANIAAQFQDIAVTSAMGMSPLQIALQQGTQLQAVLGPMGAAGAVRTLGSAFLSLISPVSLVTLGLTGLTAAAIQYFFNSEEDISNVNELLKQHGDLIASLKDRYGEAAEGAQGYIAETRAMEAARKAAAAEDFGGALRGSATSLLRDLLGRSASEFGPATPLFADMRASVDELERSIAAGTPKVKEFIDTWSKFQIDPRATEDQRALARSIVESQDAIDGLSAQKALGEIDSLGEAATRNAKRFTDFRKEIDALNKIALPSLSDREQALESYRRATAKASGREAKDDAFAAYQDALRRIENREAGANVPIPTPRPEDIDRFDAFWDTSLKGLGSFTRAAPQFASSAQSVAGSIINVSEAMRSAKLDGISEFIARNEELSAAKARLDDLKSAAEGFSLGSVIAGDAGLIRDAEAALDGVTRSLSGASISSQQVKAAIEDARASLIATGATEAEVNRVLNRFVALQVETRRAESHVDSLSKAIKSIPDRTVTITIKTVNAGGGASRSDYDVPSAGGASSTVGVTRYGGTGFENGFSQTQYDVGGGKTVNVFRSEHKSPVITSNVPVTAEMYQEAYRKNRAETGNPYPPVVRGFASGGFIHPGDTQKVEFFKSPEEAVGIFRRDQMGAIGNALSPAGSTREHDRVYTTLLNIEGNTRKTFGALEDMDGAASSFARSSSGGSSSGAADRTRDDAAWLAAYEAARANYAALGASSRLGIDALAMGPRQIANYAVYGNVRGMGFATGGFISPGDTQRVEFFKRPDEAVGVFTPEQRRAVSDAMSGGDQRPIEVNINLNVTTQSDGRLSPQSRAEMSQAAARGVNAGMRAYHGR</sequence>
<proteinExistence type="predicted"/>
<keyword evidence="3" id="KW-1185">Reference proteome</keyword>